<comment type="caution">
    <text evidence="1">The sequence shown here is derived from an EMBL/GenBank/DDBJ whole genome shotgun (WGS) entry which is preliminary data.</text>
</comment>
<sequence>MLQIISLKTKNSNKVMICNLYTQQKEEIKAKMIFKISIMGQFEITARIKRILQRKMKACRMIFFQFYRIGQNIVRKGLSLILQKIHQFQIPCTMEIEETTWSIITNRFAQQIRMILLNSNFFKEIKSKQIYPEINQIQKKMNQILNNEGFFENINMCFSNQLKICTFMLLEHVNN</sequence>
<evidence type="ECO:0000313" key="2">
    <source>
        <dbReference type="Proteomes" id="UP000692954"/>
    </source>
</evidence>
<reference evidence="1" key="1">
    <citation type="submission" date="2021-01" db="EMBL/GenBank/DDBJ databases">
        <authorList>
            <consortium name="Genoscope - CEA"/>
            <person name="William W."/>
        </authorList>
    </citation>
    <scope>NUCLEOTIDE SEQUENCE</scope>
</reference>
<dbReference type="Proteomes" id="UP000692954">
    <property type="component" value="Unassembled WGS sequence"/>
</dbReference>
<evidence type="ECO:0000313" key="1">
    <source>
        <dbReference type="EMBL" id="CAD8129645.1"/>
    </source>
</evidence>
<dbReference type="EMBL" id="CAJJDN010000236">
    <property type="protein sequence ID" value="CAD8129645.1"/>
    <property type="molecule type" value="Genomic_DNA"/>
</dbReference>
<keyword evidence="2" id="KW-1185">Reference proteome</keyword>
<organism evidence="1 2">
    <name type="scientific">Paramecium sonneborni</name>
    <dbReference type="NCBI Taxonomy" id="65129"/>
    <lineage>
        <taxon>Eukaryota</taxon>
        <taxon>Sar</taxon>
        <taxon>Alveolata</taxon>
        <taxon>Ciliophora</taxon>
        <taxon>Intramacronucleata</taxon>
        <taxon>Oligohymenophorea</taxon>
        <taxon>Peniculida</taxon>
        <taxon>Parameciidae</taxon>
        <taxon>Paramecium</taxon>
    </lineage>
</organism>
<dbReference type="AlphaFoldDB" id="A0A8S1RRT9"/>
<gene>
    <name evidence="1" type="ORF">PSON_ATCC_30995.1.T2360009</name>
</gene>
<protein>
    <submittedName>
        <fullName evidence="1">Uncharacterized protein</fullName>
    </submittedName>
</protein>
<name>A0A8S1RRT9_9CILI</name>
<proteinExistence type="predicted"/>
<accession>A0A8S1RRT9</accession>